<keyword evidence="3" id="KW-0378">Hydrolase</keyword>
<gene>
    <name evidence="6" type="ORF">NK718_04765</name>
</gene>
<comment type="cofactor">
    <cofactor evidence="1">
        <name>Mg(2+)</name>
        <dbReference type="ChEBI" id="CHEBI:18420"/>
    </cofactor>
</comment>
<keyword evidence="4" id="KW-0460">Magnesium</keyword>
<evidence type="ECO:0000256" key="1">
    <source>
        <dbReference type="ARBA" id="ARBA00001946"/>
    </source>
</evidence>
<dbReference type="InterPro" id="IPR011330">
    <property type="entry name" value="Glyco_hydro/deAcase_b/a-brl"/>
</dbReference>
<name>A0ABT1L8I7_9HYPH</name>
<proteinExistence type="predicted"/>
<dbReference type="InterPro" id="IPR006879">
    <property type="entry name" value="YdjC-like"/>
</dbReference>
<dbReference type="Gene3D" id="3.20.20.370">
    <property type="entry name" value="Glycoside hydrolase/deacetylase"/>
    <property type="match status" value="1"/>
</dbReference>
<protein>
    <submittedName>
        <fullName evidence="6">ChbG/HpnK family deacetylase</fullName>
    </submittedName>
</protein>
<evidence type="ECO:0000256" key="2">
    <source>
        <dbReference type="ARBA" id="ARBA00022723"/>
    </source>
</evidence>
<reference evidence="6 7" key="1">
    <citation type="submission" date="2022-07" db="EMBL/GenBank/DDBJ databases">
        <authorList>
            <person name="Li W.-J."/>
            <person name="Deng Q.-Q."/>
        </authorList>
    </citation>
    <scope>NUCLEOTIDE SEQUENCE [LARGE SCALE GENOMIC DNA]</scope>
    <source>
        <strain evidence="6 7">SYSU M60028</strain>
    </source>
</reference>
<keyword evidence="7" id="KW-1185">Reference proteome</keyword>
<keyword evidence="5" id="KW-0119">Carbohydrate metabolism</keyword>
<dbReference type="Pfam" id="PF04794">
    <property type="entry name" value="YdjC"/>
    <property type="match status" value="1"/>
</dbReference>
<evidence type="ECO:0000256" key="3">
    <source>
        <dbReference type="ARBA" id="ARBA00022801"/>
    </source>
</evidence>
<dbReference type="EMBL" id="JANCLU010000003">
    <property type="protein sequence ID" value="MCP8937817.1"/>
    <property type="molecule type" value="Genomic_DNA"/>
</dbReference>
<comment type="caution">
    <text evidence="6">The sequence shown here is derived from an EMBL/GenBank/DDBJ whole genome shotgun (WGS) entry which is preliminary data.</text>
</comment>
<evidence type="ECO:0000256" key="5">
    <source>
        <dbReference type="ARBA" id="ARBA00023277"/>
    </source>
</evidence>
<dbReference type="CDD" id="cd10807">
    <property type="entry name" value="YdjC_like_3"/>
    <property type="match status" value="1"/>
</dbReference>
<evidence type="ECO:0000256" key="4">
    <source>
        <dbReference type="ARBA" id="ARBA00022842"/>
    </source>
</evidence>
<dbReference type="PANTHER" id="PTHR31609:SF1">
    <property type="entry name" value="CARBOHYDRATE DEACETYLASE"/>
    <property type="match status" value="1"/>
</dbReference>
<keyword evidence="2" id="KW-0479">Metal-binding</keyword>
<dbReference type="SUPFAM" id="SSF88713">
    <property type="entry name" value="Glycoside hydrolase/deacetylase"/>
    <property type="match status" value="1"/>
</dbReference>
<dbReference type="Proteomes" id="UP001205890">
    <property type="component" value="Unassembled WGS sequence"/>
</dbReference>
<dbReference type="RefSeq" id="WP_254739154.1">
    <property type="nucleotide sequence ID" value="NZ_JANCLU010000003.1"/>
</dbReference>
<evidence type="ECO:0000313" key="7">
    <source>
        <dbReference type="Proteomes" id="UP001205890"/>
    </source>
</evidence>
<dbReference type="PANTHER" id="PTHR31609">
    <property type="entry name" value="YDJC DEACETYLASE FAMILY MEMBER"/>
    <property type="match status" value="1"/>
</dbReference>
<sequence length="288" mass="30730">MPPRARTPRPDTVTLVADDFALTPGVSESILELAGAERLSGTGAMTNRPHWATYAPRLDAVSDGLEVGLHFNLTLGQPLGAMPHLASGGDLPRFGALAGLAFSGKLDGDEIEAEAVRQIRAFADRLGRLPDFIDGHQHVHVLPVVRAALLRAVEAEFGGERPWLRDPFDTPGAILVRGVAAQKALVIAGLATGWRRALGRRGLDHNVGFAGVSPFDPRRDFAADFARFLRAPGPRHLVMCHPGFADAELASLDPVVATRPLEHAFLAGDAFPEALAEAGLALERRRAP</sequence>
<evidence type="ECO:0000313" key="6">
    <source>
        <dbReference type="EMBL" id="MCP8937817.1"/>
    </source>
</evidence>
<organism evidence="6 7">
    <name type="scientific">Alsobacter ponti</name>
    <dbReference type="NCBI Taxonomy" id="2962936"/>
    <lineage>
        <taxon>Bacteria</taxon>
        <taxon>Pseudomonadati</taxon>
        <taxon>Pseudomonadota</taxon>
        <taxon>Alphaproteobacteria</taxon>
        <taxon>Hyphomicrobiales</taxon>
        <taxon>Alsobacteraceae</taxon>
        <taxon>Alsobacter</taxon>
    </lineage>
</organism>
<accession>A0ABT1L8I7</accession>